<sequence>MNNKKIVLGLVGLGVAAYLGSVYIVNKDDRDLAARQIAQYSHLDPQSLNFQAMKIMADKGCGYCHTSDSEMPFYSEWPIAKNLMKADVKVGLRHFDINKLYRNLQNQEPVSEVALARIEKVLYDDSMPPKLYQSMHWAAGISKDEKHTLLKWIRESRAERHQDSPVTAERKQRALQPIYTTFEVDAGKAELGKVLYHDTRLSGDDTVSCASCHSLDTGGVDNLVGSVGIDGQVGGINAPTVFNSVYNKLQFWDGRAHDLQAQAGGPPFNPIEMGSHDWAQVIEKLSDDDEMVAMFEYAYQGEMTGDTITHAIAEFEKTLTTPNSRFDQYLMGDKQALSETEQHGLDLFKQYSCHTCHAGEAMGGETFETMGIKADYFADRSAPIIAEDMGRFNVTGQASDKHKFKVPTLRNIELTAPYFHDGQAETLEQAIYDMGKYQVGVEMSDNEVKAIKSFLKTLTGEYKGETLSTKADSVQQANNV</sequence>
<dbReference type="Gene3D" id="1.10.760.10">
    <property type="entry name" value="Cytochrome c-like domain"/>
    <property type="match status" value="2"/>
</dbReference>
<dbReference type="PROSITE" id="PS51007">
    <property type="entry name" value="CYTC"/>
    <property type="match status" value="2"/>
</dbReference>
<feature type="domain" description="Cytochrome c" evidence="8">
    <location>
        <begin position="339"/>
        <end position="459"/>
    </location>
</feature>
<evidence type="ECO:0000256" key="4">
    <source>
        <dbReference type="ARBA" id="ARBA00023002"/>
    </source>
</evidence>
<keyword evidence="3 6" id="KW-0479">Metal-binding</keyword>
<dbReference type="InterPro" id="IPR009056">
    <property type="entry name" value="Cyt_c-like_dom"/>
</dbReference>
<keyword evidence="2 6" id="KW-0349">Heme</keyword>
<dbReference type="SUPFAM" id="SSF46626">
    <property type="entry name" value="Cytochrome c"/>
    <property type="match status" value="2"/>
</dbReference>
<dbReference type="Proteomes" id="UP000027219">
    <property type="component" value="Unassembled WGS sequence"/>
</dbReference>
<evidence type="ECO:0000256" key="7">
    <source>
        <dbReference type="SAM" id="Phobius"/>
    </source>
</evidence>
<protein>
    <submittedName>
        <fullName evidence="9">Cytochrome C peroxidase</fullName>
    </submittedName>
</protein>
<dbReference type="Pfam" id="PF03150">
    <property type="entry name" value="CCP_MauG"/>
    <property type="match status" value="1"/>
</dbReference>
<dbReference type="GO" id="GO:0046872">
    <property type="term" value="F:metal ion binding"/>
    <property type="evidence" value="ECO:0007669"/>
    <property type="project" value="UniProtKB-KW"/>
</dbReference>
<keyword evidence="4" id="KW-0560">Oxidoreductase</keyword>
<feature type="domain" description="Cytochrome c" evidence="8">
    <location>
        <begin position="187"/>
        <end position="302"/>
    </location>
</feature>
<evidence type="ECO:0000256" key="5">
    <source>
        <dbReference type="ARBA" id="ARBA00023004"/>
    </source>
</evidence>
<evidence type="ECO:0000256" key="1">
    <source>
        <dbReference type="ARBA" id="ARBA00004196"/>
    </source>
</evidence>
<evidence type="ECO:0000256" key="3">
    <source>
        <dbReference type="ARBA" id="ARBA00022723"/>
    </source>
</evidence>
<dbReference type="GO" id="GO:0030313">
    <property type="term" value="C:cell envelope"/>
    <property type="evidence" value="ECO:0007669"/>
    <property type="project" value="UniProtKB-SubCell"/>
</dbReference>
<dbReference type="InterPro" id="IPR036909">
    <property type="entry name" value="Cyt_c-like_dom_sf"/>
</dbReference>
<dbReference type="InterPro" id="IPR004852">
    <property type="entry name" value="Di-haem_cyt_c_peroxidsae"/>
</dbReference>
<evidence type="ECO:0000256" key="2">
    <source>
        <dbReference type="ARBA" id="ARBA00022617"/>
    </source>
</evidence>
<dbReference type="EMBL" id="JFFR01000002">
    <property type="protein sequence ID" value="KDN29773.1"/>
    <property type="molecule type" value="Genomic_DNA"/>
</dbReference>
<name>A0A066UZT0_9VIBR</name>
<evidence type="ECO:0000313" key="9">
    <source>
        <dbReference type="EMBL" id="KDN29773.1"/>
    </source>
</evidence>
<keyword evidence="5 6" id="KW-0408">Iron</keyword>
<accession>A0A066UZT0</accession>
<dbReference type="OrthoDB" id="9805202at2"/>
<dbReference type="InterPro" id="IPR051395">
    <property type="entry name" value="Cytochrome_c_Peroxidase/MauG"/>
</dbReference>
<keyword evidence="10" id="KW-1185">Reference proteome</keyword>
<dbReference type="Pfam" id="PF14376">
    <property type="entry name" value="Haem_bd"/>
    <property type="match status" value="1"/>
</dbReference>
<evidence type="ECO:0000259" key="8">
    <source>
        <dbReference type="PROSITE" id="PS51007"/>
    </source>
</evidence>
<dbReference type="STRING" id="212667.VFDL14_03195"/>
<dbReference type="AlphaFoldDB" id="A0A066UZT0"/>
<dbReference type="RefSeq" id="WP_032548686.1">
    <property type="nucleotide sequence ID" value="NZ_JFFR01000002.1"/>
</dbReference>
<dbReference type="GO" id="GO:0009055">
    <property type="term" value="F:electron transfer activity"/>
    <property type="evidence" value="ECO:0007669"/>
    <property type="project" value="InterPro"/>
</dbReference>
<reference evidence="9 10" key="1">
    <citation type="submission" date="2014-02" db="EMBL/GenBank/DDBJ databases">
        <title>Vibrio fortis Dalian14 Genome Sequencing.</title>
        <authorList>
            <person name="Wang Y."/>
            <person name="Song L."/>
            <person name="Liu G."/>
            <person name="Ding J."/>
        </authorList>
    </citation>
    <scope>NUCLEOTIDE SEQUENCE [LARGE SCALE GENOMIC DNA]</scope>
    <source>
        <strain evidence="9 10">Dalian14</strain>
    </source>
</reference>
<gene>
    <name evidence="9" type="ORF">VFDL14_03195</name>
</gene>
<keyword evidence="7" id="KW-0812">Transmembrane</keyword>
<dbReference type="GO" id="GO:0020037">
    <property type="term" value="F:heme binding"/>
    <property type="evidence" value="ECO:0007669"/>
    <property type="project" value="InterPro"/>
</dbReference>
<organism evidence="9 10">
    <name type="scientific">Vibrio fortis</name>
    <dbReference type="NCBI Taxonomy" id="212667"/>
    <lineage>
        <taxon>Bacteria</taxon>
        <taxon>Pseudomonadati</taxon>
        <taxon>Pseudomonadota</taxon>
        <taxon>Gammaproteobacteria</taxon>
        <taxon>Vibrionales</taxon>
        <taxon>Vibrionaceae</taxon>
        <taxon>Vibrio</taxon>
    </lineage>
</organism>
<evidence type="ECO:0000256" key="6">
    <source>
        <dbReference type="PROSITE-ProRule" id="PRU00433"/>
    </source>
</evidence>
<feature type="transmembrane region" description="Helical" evidence="7">
    <location>
        <begin position="6"/>
        <end position="25"/>
    </location>
</feature>
<dbReference type="PANTHER" id="PTHR30600:SF7">
    <property type="entry name" value="CYTOCHROME C PEROXIDASE-RELATED"/>
    <property type="match status" value="1"/>
</dbReference>
<evidence type="ECO:0000313" key="10">
    <source>
        <dbReference type="Proteomes" id="UP000027219"/>
    </source>
</evidence>
<comment type="caution">
    <text evidence="9">The sequence shown here is derived from an EMBL/GenBank/DDBJ whole genome shotgun (WGS) entry which is preliminary data.</text>
</comment>
<proteinExistence type="predicted"/>
<dbReference type="GO" id="GO:0004130">
    <property type="term" value="F:cytochrome-c peroxidase activity"/>
    <property type="evidence" value="ECO:0007669"/>
    <property type="project" value="TreeGrafter"/>
</dbReference>
<dbReference type="InterPro" id="IPR025992">
    <property type="entry name" value="Haem-bd"/>
</dbReference>
<keyword evidence="9" id="KW-0575">Peroxidase</keyword>
<comment type="subcellular location">
    <subcellularLocation>
        <location evidence="1">Cell envelope</location>
    </subcellularLocation>
</comment>
<keyword evidence="7" id="KW-0472">Membrane</keyword>
<dbReference type="SMART" id="SM01235">
    <property type="entry name" value="Haem_bd"/>
    <property type="match status" value="1"/>
</dbReference>
<dbReference type="PANTHER" id="PTHR30600">
    <property type="entry name" value="CYTOCHROME C PEROXIDASE-RELATED"/>
    <property type="match status" value="1"/>
</dbReference>
<keyword evidence="7" id="KW-1133">Transmembrane helix</keyword>